<protein>
    <submittedName>
        <fullName evidence="1">Uncharacterized protein</fullName>
    </submittedName>
</protein>
<reference evidence="1 2" key="1">
    <citation type="submission" date="2016-10" db="EMBL/GenBank/DDBJ databases">
        <title>The genome sequence of Colletotrichum fioriniae PJ7.</title>
        <authorList>
            <person name="Baroncelli R."/>
        </authorList>
    </citation>
    <scope>NUCLEOTIDE SEQUENCE [LARGE SCALE GENOMIC DNA]</scope>
    <source>
        <strain evidence="1 2">Tom-12</strain>
    </source>
</reference>
<dbReference type="RefSeq" id="XP_060374071.1">
    <property type="nucleotide sequence ID" value="XM_060531370.1"/>
</dbReference>
<dbReference type="EMBL" id="MLFU01000159">
    <property type="protein sequence ID" value="KAK1476773.1"/>
    <property type="molecule type" value="Genomic_DNA"/>
</dbReference>
<name>A0ABQ9QLN7_9PEZI</name>
<accession>A0ABQ9QLN7</accession>
<dbReference type="GeneID" id="85415608"/>
<comment type="caution">
    <text evidence="1">The sequence shown here is derived from an EMBL/GenBank/DDBJ whole genome shotgun (WGS) entry which is preliminary data.</text>
</comment>
<organism evidence="1 2">
    <name type="scientific">Colletotrichum tamarilloi</name>
    <dbReference type="NCBI Taxonomy" id="1209934"/>
    <lineage>
        <taxon>Eukaryota</taxon>
        <taxon>Fungi</taxon>
        <taxon>Dikarya</taxon>
        <taxon>Ascomycota</taxon>
        <taxon>Pezizomycotina</taxon>
        <taxon>Sordariomycetes</taxon>
        <taxon>Hypocreomycetidae</taxon>
        <taxon>Glomerellales</taxon>
        <taxon>Glomerellaceae</taxon>
        <taxon>Colletotrichum</taxon>
        <taxon>Colletotrichum acutatum species complex</taxon>
    </lineage>
</organism>
<proteinExistence type="predicted"/>
<evidence type="ECO:0000313" key="1">
    <source>
        <dbReference type="EMBL" id="KAK1476773.1"/>
    </source>
</evidence>
<dbReference type="Proteomes" id="UP001227543">
    <property type="component" value="Unassembled WGS sequence"/>
</dbReference>
<sequence>MGGVVAMILRGTLYLNDVGKSTGDGAMNSSGGGQRQVETTFVTLHPAPAWNEEEATRRMGEAFCLFNVRALAGRLG</sequence>
<gene>
    <name evidence="1" type="ORF">CTAM01_15373</name>
</gene>
<keyword evidence="2" id="KW-1185">Reference proteome</keyword>
<evidence type="ECO:0000313" key="2">
    <source>
        <dbReference type="Proteomes" id="UP001227543"/>
    </source>
</evidence>